<dbReference type="Pfam" id="PF00144">
    <property type="entry name" value="Beta-lactamase"/>
    <property type="match status" value="1"/>
</dbReference>
<dbReference type="AlphaFoldDB" id="A0A2S7KVS7"/>
<comment type="caution">
    <text evidence="3">The sequence shown here is derived from an EMBL/GenBank/DDBJ whole genome shotgun (WGS) entry which is preliminary data.</text>
</comment>
<feature type="signal peptide" evidence="1">
    <location>
        <begin position="1"/>
        <end position="19"/>
    </location>
</feature>
<dbReference type="RefSeq" id="WP_104808986.1">
    <property type="nucleotide sequence ID" value="NZ_MQUA01000013.1"/>
</dbReference>
<sequence>MKKYFLLLVFCTYSLLSFGQLKGSQEIDSIFKEWSKRNVPGDAIGIIKNGKLIYSKEYSIAALEHNIKIAPSSVFNICVVSQQFVAFSILLLEEQGKLNLDDTVQKHLLDFPKYGAPLTIRHLISHIDGIRDMKEFLHSIT</sequence>
<dbReference type="OrthoDB" id="846150at2"/>
<keyword evidence="1" id="KW-0732">Signal</keyword>
<dbReference type="InterPro" id="IPR012338">
    <property type="entry name" value="Beta-lactam/transpept-like"/>
</dbReference>
<dbReference type="Proteomes" id="UP000239522">
    <property type="component" value="Unassembled WGS sequence"/>
</dbReference>
<organism evidence="3 4">
    <name type="scientific">Polaribacter filamentus</name>
    <dbReference type="NCBI Taxonomy" id="53483"/>
    <lineage>
        <taxon>Bacteria</taxon>
        <taxon>Pseudomonadati</taxon>
        <taxon>Bacteroidota</taxon>
        <taxon>Flavobacteriia</taxon>
        <taxon>Flavobacteriales</taxon>
        <taxon>Flavobacteriaceae</taxon>
    </lineage>
</organism>
<dbReference type="InterPro" id="IPR050491">
    <property type="entry name" value="AmpC-like"/>
</dbReference>
<evidence type="ECO:0000313" key="3">
    <source>
        <dbReference type="EMBL" id="PQB06737.1"/>
    </source>
</evidence>
<evidence type="ECO:0000256" key="1">
    <source>
        <dbReference type="SAM" id="SignalP"/>
    </source>
</evidence>
<name>A0A2S7KVS7_9FLAO</name>
<keyword evidence="4" id="KW-1185">Reference proteome</keyword>
<reference evidence="3 4" key="1">
    <citation type="submission" date="2016-11" db="EMBL/GenBank/DDBJ databases">
        <title>Trade-off between light-utilization and light-protection in marine flavobacteria.</title>
        <authorList>
            <person name="Kumagai Y."/>
        </authorList>
    </citation>
    <scope>NUCLEOTIDE SEQUENCE [LARGE SCALE GENOMIC DNA]</scope>
    <source>
        <strain evidence="3 4">ATCC 700397</strain>
    </source>
</reference>
<dbReference type="SUPFAM" id="SSF56601">
    <property type="entry name" value="beta-lactamase/transpeptidase-like"/>
    <property type="match status" value="1"/>
</dbReference>
<dbReference type="EMBL" id="MQUA01000013">
    <property type="protein sequence ID" value="PQB06737.1"/>
    <property type="molecule type" value="Genomic_DNA"/>
</dbReference>
<accession>A0A2S7KVS7</accession>
<evidence type="ECO:0000259" key="2">
    <source>
        <dbReference type="Pfam" id="PF00144"/>
    </source>
</evidence>
<evidence type="ECO:0000313" key="4">
    <source>
        <dbReference type="Proteomes" id="UP000239522"/>
    </source>
</evidence>
<protein>
    <recommendedName>
        <fullName evidence="2">Beta-lactamase-related domain-containing protein</fullName>
    </recommendedName>
</protein>
<feature type="chain" id="PRO_5015448345" description="Beta-lactamase-related domain-containing protein" evidence="1">
    <location>
        <begin position="20"/>
        <end position="141"/>
    </location>
</feature>
<dbReference type="PANTHER" id="PTHR46825">
    <property type="entry name" value="D-ALANYL-D-ALANINE-CARBOXYPEPTIDASE/ENDOPEPTIDASE AMPH"/>
    <property type="match status" value="1"/>
</dbReference>
<dbReference type="Gene3D" id="3.40.710.10">
    <property type="entry name" value="DD-peptidase/beta-lactamase superfamily"/>
    <property type="match status" value="1"/>
</dbReference>
<gene>
    <name evidence="3" type="ORF">BST83_05890</name>
</gene>
<dbReference type="InterPro" id="IPR001466">
    <property type="entry name" value="Beta-lactam-related"/>
</dbReference>
<feature type="domain" description="Beta-lactamase-related" evidence="2">
    <location>
        <begin position="31"/>
        <end position="130"/>
    </location>
</feature>
<dbReference type="PANTHER" id="PTHR46825:SF9">
    <property type="entry name" value="BETA-LACTAMASE-RELATED DOMAIN-CONTAINING PROTEIN"/>
    <property type="match status" value="1"/>
</dbReference>
<proteinExistence type="predicted"/>